<evidence type="ECO:0000313" key="2">
    <source>
        <dbReference type="Proteomes" id="UP001589587"/>
    </source>
</evidence>
<dbReference type="Proteomes" id="UP001589587">
    <property type="component" value="Unassembled WGS sequence"/>
</dbReference>
<dbReference type="RefSeq" id="WP_143538695.1">
    <property type="nucleotide sequence ID" value="NZ_JBHMAS010000034.1"/>
</dbReference>
<comment type="caution">
    <text evidence="1">The sequence shown here is derived from an EMBL/GenBank/DDBJ whole genome shotgun (WGS) entry which is preliminary data.</text>
</comment>
<accession>A0ABV5XF29</accession>
<proteinExistence type="predicted"/>
<reference evidence="1 2" key="1">
    <citation type="submission" date="2024-09" db="EMBL/GenBank/DDBJ databases">
        <authorList>
            <person name="Sun Q."/>
            <person name="Mori K."/>
        </authorList>
    </citation>
    <scope>NUCLEOTIDE SEQUENCE [LARGE SCALE GENOMIC DNA]</scope>
    <source>
        <strain evidence="1 2">JCM 11411</strain>
    </source>
</reference>
<keyword evidence="2" id="KW-1185">Reference proteome</keyword>
<dbReference type="EMBL" id="JBHMAS010000034">
    <property type="protein sequence ID" value="MFB9781073.1"/>
    <property type="molecule type" value="Genomic_DNA"/>
</dbReference>
<sequence>MFAGFLAAVDPAGPKHYARDGPASERSVFRVHSSDTSGRAENAPTTLKIDPEKIARTYDEDTAHWLSALANTHDPQGVLAVGQVMRRIS</sequence>
<organism evidence="1 2">
    <name type="scientific">Rhodococcus baikonurensis</name>
    <dbReference type="NCBI Taxonomy" id="172041"/>
    <lineage>
        <taxon>Bacteria</taxon>
        <taxon>Bacillati</taxon>
        <taxon>Actinomycetota</taxon>
        <taxon>Actinomycetes</taxon>
        <taxon>Mycobacteriales</taxon>
        <taxon>Nocardiaceae</taxon>
        <taxon>Rhodococcus</taxon>
        <taxon>Rhodococcus erythropolis group</taxon>
    </lineage>
</organism>
<name>A0ABV5XF29_9NOCA</name>
<gene>
    <name evidence="1" type="ORF">ACFFQ6_15365</name>
</gene>
<protein>
    <submittedName>
        <fullName evidence="1">Uncharacterized protein</fullName>
    </submittedName>
</protein>
<evidence type="ECO:0000313" key="1">
    <source>
        <dbReference type="EMBL" id="MFB9781073.1"/>
    </source>
</evidence>